<dbReference type="InterPro" id="IPR041492">
    <property type="entry name" value="HAD_2"/>
</dbReference>
<dbReference type="PANTHER" id="PTHR43481">
    <property type="entry name" value="FRUCTOSE-1-PHOSPHATE PHOSPHATASE"/>
    <property type="match status" value="1"/>
</dbReference>
<name>A0A923KNL8_9BURK</name>
<dbReference type="PANTHER" id="PTHR43481:SF4">
    <property type="entry name" value="GLYCEROL-1-PHOSPHATE PHOSPHOHYDROLASE 1-RELATED"/>
    <property type="match status" value="1"/>
</dbReference>
<dbReference type="SFLD" id="SFLDS00003">
    <property type="entry name" value="Haloacid_Dehalogenase"/>
    <property type="match status" value="1"/>
</dbReference>
<dbReference type="AlphaFoldDB" id="A0A923KNL8"/>
<dbReference type="RefSeq" id="WP_186914707.1">
    <property type="nucleotide sequence ID" value="NZ_JACOFZ010000001.1"/>
</dbReference>
<dbReference type="NCBIfam" id="TIGR01509">
    <property type="entry name" value="HAD-SF-IA-v3"/>
    <property type="match status" value="1"/>
</dbReference>
<dbReference type="CDD" id="cd07505">
    <property type="entry name" value="HAD_BPGM-like"/>
    <property type="match status" value="1"/>
</dbReference>
<dbReference type="Pfam" id="PF13419">
    <property type="entry name" value="HAD_2"/>
    <property type="match status" value="1"/>
</dbReference>
<accession>A0A923KNL8</accession>
<dbReference type="EMBL" id="JACOFZ010000001">
    <property type="protein sequence ID" value="MBC3880818.1"/>
    <property type="molecule type" value="Genomic_DNA"/>
</dbReference>
<organism evidence="1 2">
    <name type="scientific">Undibacterium nitidum</name>
    <dbReference type="NCBI Taxonomy" id="2762298"/>
    <lineage>
        <taxon>Bacteria</taxon>
        <taxon>Pseudomonadati</taxon>
        <taxon>Pseudomonadota</taxon>
        <taxon>Betaproteobacteria</taxon>
        <taxon>Burkholderiales</taxon>
        <taxon>Oxalobacteraceae</taxon>
        <taxon>Undibacterium</taxon>
    </lineage>
</organism>
<dbReference type="SUPFAM" id="SSF56784">
    <property type="entry name" value="HAD-like"/>
    <property type="match status" value="1"/>
</dbReference>
<comment type="caution">
    <text evidence="1">The sequence shown here is derived from an EMBL/GenBank/DDBJ whole genome shotgun (WGS) entry which is preliminary data.</text>
</comment>
<dbReference type="InterPro" id="IPR036412">
    <property type="entry name" value="HAD-like_sf"/>
</dbReference>
<dbReference type="InterPro" id="IPR023198">
    <property type="entry name" value="PGP-like_dom2"/>
</dbReference>
<proteinExistence type="predicted"/>
<dbReference type="InterPro" id="IPR006439">
    <property type="entry name" value="HAD-SF_hydro_IA"/>
</dbReference>
<dbReference type="InterPro" id="IPR051806">
    <property type="entry name" value="HAD-like_SPP"/>
</dbReference>
<keyword evidence="2" id="KW-1185">Reference proteome</keyword>
<protein>
    <submittedName>
        <fullName evidence="1">HAD family phosphatase</fullName>
    </submittedName>
</protein>
<dbReference type="GO" id="GO:0050308">
    <property type="term" value="F:sugar-phosphatase activity"/>
    <property type="evidence" value="ECO:0007669"/>
    <property type="project" value="TreeGrafter"/>
</dbReference>
<dbReference type="InterPro" id="IPR023214">
    <property type="entry name" value="HAD_sf"/>
</dbReference>
<evidence type="ECO:0000313" key="2">
    <source>
        <dbReference type="Proteomes" id="UP000627446"/>
    </source>
</evidence>
<evidence type="ECO:0000313" key="1">
    <source>
        <dbReference type="EMBL" id="MBC3880818.1"/>
    </source>
</evidence>
<dbReference type="Gene3D" id="3.40.50.1000">
    <property type="entry name" value="HAD superfamily/HAD-like"/>
    <property type="match status" value="1"/>
</dbReference>
<dbReference type="Gene3D" id="1.10.150.240">
    <property type="entry name" value="Putative phosphatase, domain 2"/>
    <property type="match status" value="1"/>
</dbReference>
<reference evidence="1" key="1">
    <citation type="submission" date="2020-08" db="EMBL/GenBank/DDBJ databases">
        <title>Novel species isolated from subtropical streams in China.</title>
        <authorList>
            <person name="Lu H."/>
        </authorList>
    </citation>
    <scope>NUCLEOTIDE SEQUENCE</scope>
    <source>
        <strain evidence="1">LX22W</strain>
    </source>
</reference>
<dbReference type="Proteomes" id="UP000627446">
    <property type="component" value="Unassembled WGS sequence"/>
</dbReference>
<gene>
    <name evidence="1" type="ORF">H8K36_05480</name>
</gene>
<sequence length="217" mass="24855">MSKLKAILWDNDGVLVDTEGLFYQANRELFAKHDIELTHQHFFDWFLLENLGAWHLLQTRGMDDAQIAALRDQRNRRYAALLAETHSHVIDGIAEVLHHAAQRTRMGVVTSSRRDHFEQIHRDSNLLHHFEFIVTEGDYLHSKPAPDPYLIGLSRLGLGTDECIVIEDSPRGLRSALAAGLRCIVIRNEFCRHYDFPGAFLVLDQHTQIAKVLSELL</sequence>
<dbReference type="SFLD" id="SFLDG01129">
    <property type="entry name" value="C1.5:_HAD__Beta-PGM__Phosphata"/>
    <property type="match status" value="1"/>
</dbReference>